<dbReference type="InterPro" id="IPR050678">
    <property type="entry name" value="DNA_Partitioning_ATPase"/>
</dbReference>
<feature type="domain" description="AAA" evidence="1">
    <location>
        <begin position="2"/>
        <end position="186"/>
    </location>
</feature>
<dbReference type="Proteomes" id="UP000032300">
    <property type="component" value="Chromosome"/>
</dbReference>
<gene>
    <name evidence="2" type="ORF">TS85_12415</name>
</gene>
<reference evidence="2 3" key="2">
    <citation type="submission" date="2015-02" db="EMBL/GenBank/DDBJ databases">
        <title>The complete genome of Sphingomonas hengshuiensis sp. WHSC-8 isolated from soil of Hengshui Lake.</title>
        <authorList>
            <person name="Wei S."/>
            <person name="Guo J."/>
            <person name="Su C."/>
            <person name="Wu R."/>
            <person name="Zhang Z."/>
            <person name="Liang K."/>
            <person name="Li H."/>
            <person name="Wang T."/>
            <person name="Liu H."/>
            <person name="Zhang C."/>
            <person name="Li Z."/>
            <person name="Wang Q."/>
            <person name="Meng J."/>
        </authorList>
    </citation>
    <scope>NUCLEOTIDE SEQUENCE [LARGE SCALE GENOMIC DNA]</scope>
    <source>
        <strain evidence="2 3">WHSC-8</strain>
    </source>
</reference>
<sequence length="271" mass="29961">MKGGVGKSTLCANLAWHFAGMRNWTRRVLVIDLDPQFNASQYILGVSRYQTDVMAACAPTVWDIFEQQSRAPGLRAANRSLTDSVQRIINFNGGGYVDMIPSQLELSFTLKNPSQKEHLLSNFVADIEDSYDLILVDCAPTESVLTTAAYLTADNILIPVKPEFLSTIGLPLIRQSLTDFERSYRKAVGVSGICFNMCADYAPEENQSKTEVRALSAAFGWHVFDEEMPFSRSFPKGAREGKPIFWTSYARSNVSAKVSAFCNAFGGQIGL</sequence>
<dbReference type="PANTHER" id="PTHR13696:SF99">
    <property type="entry name" value="COBYRINIC ACID AC-DIAMIDE SYNTHASE"/>
    <property type="match status" value="1"/>
</dbReference>
<dbReference type="InterPro" id="IPR025669">
    <property type="entry name" value="AAA_dom"/>
</dbReference>
<reference evidence="2 3" key="1">
    <citation type="journal article" date="2015" name="Int. J. Syst. Evol. Microbiol.">
        <title>Sphingomonas hengshuiensis sp. nov., isolated from lake wetland.</title>
        <authorList>
            <person name="Wei S."/>
            <person name="Wang T."/>
            <person name="Liu H."/>
            <person name="Zhang C."/>
            <person name="Guo J."/>
            <person name="Wang Q."/>
            <person name="Liang K."/>
            <person name="Zhang Z."/>
        </authorList>
    </citation>
    <scope>NUCLEOTIDE SEQUENCE [LARGE SCALE GENOMIC DNA]</scope>
    <source>
        <strain evidence="2 3">WHSC-8</strain>
    </source>
</reference>
<proteinExistence type="predicted"/>
<evidence type="ECO:0000313" key="3">
    <source>
        <dbReference type="Proteomes" id="UP000032300"/>
    </source>
</evidence>
<dbReference type="AlphaFoldDB" id="A0A7U5BFU5"/>
<dbReference type="CDD" id="cd02042">
    <property type="entry name" value="ParAB_family"/>
    <property type="match status" value="1"/>
</dbReference>
<organism evidence="2 3">
    <name type="scientific">Sphingomonas hengshuiensis</name>
    <dbReference type="NCBI Taxonomy" id="1609977"/>
    <lineage>
        <taxon>Bacteria</taxon>
        <taxon>Pseudomonadati</taxon>
        <taxon>Pseudomonadota</taxon>
        <taxon>Alphaproteobacteria</taxon>
        <taxon>Sphingomonadales</taxon>
        <taxon>Sphingomonadaceae</taxon>
        <taxon>Sphingomonas</taxon>
    </lineage>
</organism>
<evidence type="ECO:0000259" key="1">
    <source>
        <dbReference type="Pfam" id="PF13614"/>
    </source>
</evidence>
<dbReference type="EMBL" id="CP010836">
    <property type="protein sequence ID" value="AJP74482.1"/>
    <property type="molecule type" value="Genomic_DNA"/>
</dbReference>
<dbReference type="Gene3D" id="3.40.50.300">
    <property type="entry name" value="P-loop containing nucleotide triphosphate hydrolases"/>
    <property type="match status" value="1"/>
</dbReference>
<dbReference type="Pfam" id="PF13614">
    <property type="entry name" value="AAA_31"/>
    <property type="match status" value="1"/>
</dbReference>
<accession>A0A7U5BFU5</accession>
<dbReference type="SUPFAM" id="SSF52540">
    <property type="entry name" value="P-loop containing nucleoside triphosphate hydrolases"/>
    <property type="match status" value="1"/>
</dbReference>
<dbReference type="KEGG" id="sphi:TS85_12415"/>
<dbReference type="PANTHER" id="PTHR13696">
    <property type="entry name" value="P-LOOP CONTAINING NUCLEOSIDE TRIPHOSPHATE HYDROLASE"/>
    <property type="match status" value="1"/>
</dbReference>
<dbReference type="InterPro" id="IPR027417">
    <property type="entry name" value="P-loop_NTPase"/>
</dbReference>
<keyword evidence="3" id="KW-1185">Reference proteome</keyword>
<protein>
    <recommendedName>
        <fullName evidence="1">AAA domain-containing protein</fullName>
    </recommendedName>
</protein>
<name>A0A7U5BFU5_9SPHN</name>
<evidence type="ECO:0000313" key="2">
    <source>
        <dbReference type="EMBL" id="AJP74482.1"/>
    </source>
</evidence>